<sequence length="255" mass="29828">MKAIQVVTATNDRYAQPLGVMLKSLLENKKSDYDIKIYIISSTLSKQNQSNFIHLLKNYNLVPIFKSIGDENYSSLKLMDYISKEAYYRLSIPDLLEKSIEKAIYLDCDLIVKEDITELWEINVENHYLAAVETLPSFASGRIRALSIPKPYSYFNSGVLIMNLRKWRQDKIANQIIDYVKKNLGKIRFPDQDAMNAILYDKWLKLDSRWNYTTERHSLGSPIVPAIIHFTGDKKPWDSDHPLKKEYLRYYNMIK</sequence>
<evidence type="ECO:0000313" key="4">
    <source>
        <dbReference type="EMBL" id="MBP1933016.1"/>
    </source>
</evidence>
<keyword evidence="3" id="KW-0479">Metal-binding</keyword>
<name>A0ABS4GRW9_9BACL</name>
<dbReference type="SUPFAM" id="SSF53448">
    <property type="entry name" value="Nucleotide-diphospho-sugar transferases"/>
    <property type="match status" value="1"/>
</dbReference>
<dbReference type="PANTHER" id="PTHR13778">
    <property type="entry name" value="GLYCOSYLTRANSFERASE 8 DOMAIN-CONTAINING PROTEIN"/>
    <property type="match status" value="1"/>
</dbReference>
<dbReference type="RefSeq" id="WP_209811047.1">
    <property type="nucleotide sequence ID" value="NZ_JAGGKT010000009.1"/>
</dbReference>
<dbReference type="Pfam" id="PF01501">
    <property type="entry name" value="Glyco_transf_8"/>
    <property type="match status" value="1"/>
</dbReference>
<dbReference type="InterPro" id="IPR029044">
    <property type="entry name" value="Nucleotide-diphossugar_trans"/>
</dbReference>
<proteinExistence type="predicted"/>
<evidence type="ECO:0000256" key="2">
    <source>
        <dbReference type="ARBA" id="ARBA00022679"/>
    </source>
</evidence>
<keyword evidence="5" id="KW-1185">Reference proteome</keyword>
<protein>
    <submittedName>
        <fullName evidence="4">Lipopolysaccharide biosynthesis glycosyltransferase</fullName>
    </submittedName>
</protein>
<dbReference type="EMBL" id="JAGGKT010000009">
    <property type="protein sequence ID" value="MBP1933016.1"/>
    <property type="molecule type" value="Genomic_DNA"/>
</dbReference>
<comment type="caution">
    <text evidence="4">The sequence shown here is derived from an EMBL/GenBank/DDBJ whole genome shotgun (WGS) entry which is preliminary data.</text>
</comment>
<reference evidence="4 5" key="1">
    <citation type="submission" date="2021-03" db="EMBL/GenBank/DDBJ databases">
        <title>Genomic Encyclopedia of Type Strains, Phase IV (KMG-IV): sequencing the most valuable type-strain genomes for metagenomic binning, comparative biology and taxonomic classification.</title>
        <authorList>
            <person name="Goeker M."/>
        </authorList>
    </citation>
    <scope>NUCLEOTIDE SEQUENCE [LARGE SCALE GENOMIC DNA]</scope>
    <source>
        <strain evidence="4 5">DSM 24738</strain>
    </source>
</reference>
<keyword evidence="1" id="KW-0328">Glycosyltransferase</keyword>
<keyword evidence="2" id="KW-0808">Transferase</keyword>
<dbReference type="Proteomes" id="UP001519343">
    <property type="component" value="Unassembled WGS sequence"/>
</dbReference>
<accession>A0ABS4GRW9</accession>
<dbReference type="Gene3D" id="3.90.550.10">
    <property type="entry name" value="Spore Coat Polysaccharide Biosynthesis Protein SpsA, Chain A"/>
    <property type="match status" value="1"/>
</dbReference>
<dbReference type="InterPro" id="IPR050748">
    <property type="entry name" value="Glycosyltrans_8_dom-fam"/>
</dbReference>
<evidence type="ECO:0000313" key="5">
    <source>
        <dbReference type="Proteomes" id="UP001519343"/>
    </source>
</evidence>
<dbReference type="CDD" id="cd04194">
    <property type="entry name" value="GT8_A4GalT_like"/>
    <property type="match status" value="1"/>
</dbReference>
<evidence type="ECO:0000256" key="1">
    <source>
        <dbReference type="ARBA" id="ARBA00022676"/>
    </source>
</evidence>
<dbReference type="InterPro" id="IPR002495">
    <property type="entry name" value="Glyco_trans_8"/>
</dbReference>
<dbReference type="PANTHER" id="PTHR13778:SF47">
    <property type="entry name" value="LIPOPOLYSACCHARIDE 1,3-GALACTOSYLTRANSFERASE"/>
    <property type="match status" value="1"/>
</dbReference>
<evidence type="ECO:0000256" key="3">
    <source>
        <dbReference type="ARBA" id="ARBA00022723"/>
    </source>
</evidence>
<organism evidence="4 5">
    <name type="scientific">Ammoniphilus resinae</name>
    <dbReference type="NCBI Taxonomy" id="861532"/>
    <lineage>
        <taxon>Bacteria</taxon>
        <taxon>Bacillati</taxon>
        <taxon>Bacillota</taxon>
        <taxon>Bacilli</taxon>
        <taxon>Bacillales</taxon>
        <taxon>Paenibacillaceae</taxon>
        <taxon>Aneurinibacillus group</taxon>
        <taxon>Ammoniphilus</taxon>
    </lineage>
</organism>
<gene>
    <name evidence="4" type="ORF">J2Z37_003027</name>
</gene>